<proteinExistence type="predicted"/>
<dbReference type="Proteomes" id="UP001221898">
    <property type="component" value="Unassembled WGS sequence"/>
</dbReference>
<sequence>MTIVWPQPEPFGPKTIHSSLCRGVKEAEAESEAEAVYGERAVVRRRGRRCEARRKGGPAQEEADEKAPVTGDVGVSRGRKTLKQKTCGGQLEFPLQP</sequence>
<dbReference type="EMBL" id="JAINUG010000129">
    <property type="protein sequence ID" value="KAJ8394177.1"/>
    <property type="molecule type" value="Genomic_DNA"/>
</dbReference>
<evidence type="ECO:0000313" key="3">
    <source>
        <dbReference type="Proteomes" id="UP001221898"/>
    </source>
</evidence>
<evidence type="ECO:0000313" key="2">
    <source>
        <dbReference type="EMBL" id="KAJ8394177.1"/>
    </source>
</evidence>
<dbReference type="AlphaFoldDB" id="A0AAD7S1R7"/>
<organism evidence="2 3">
    <name type="scientific">Aldrovandia affinis</name>
    <dbReference type="NCBI Taxonomy" id="143900"/>
    <lineage>
        <taxon>Eukaryota</taxon>
        <taxon>Metazoa</taxon>
        <taxon>Chordata</taxon>
        <taxon>Craniata</taxon>
        <taxon>Vertebrata</taxon>
        <taxon>Euteleostomi</taxon>
        <taxon>Actinopterygii</taxon>
        <taxon>Neopterygii</taxon>
        <taxon>Teleostei</taxon>
        <taxon>Notacanthiformes</taxon>
        <taxon>Halosauridae</taxon>
        <taxon>Aldrovandia</taxon>
    </lineage>
</organism>
<keyword evidence="3" id="KW-1185">Reference proteome</keyword>
<gene>
    <name evidence="2" type="ORF">AAFF_G00049820</name>
</gene>
<reference evidence="2" key="1">
    <citation type="journal article" date="2023" name="Science">
        <title>Genome structures resolve the early diversification of teleost fishes.</title>
        <authorList>
            <person name="Parey E."/>
            <person name="Louis A."/>
            <person name="Montfort J."/>
            <person name="Bouchez O."/>
            <person name="Roques C."/>
            <person name="Iampietro C."/>
            <person name="Lluch J."/>
            <person name="Castinel A."/>
            <person name="Donnadieu C."/>
            <person name="Desvignes T."/>
            <person name="Floi Bucao C."/>
            <person name="Jouanno E."/>
            <person name="Wen M."/>
            <person name="Mejri S."/>
            <person name="Dirks R."/>
            <person name="Jansen H."/>
            <person name="Henkel C."/>
            <person name="Chen W.J."/>
            <person name="Zahm M."/>
            <person name="Cabau C."/>
            <person name="Klopp C."/>
            <person name="Thompson A.W."/>
            <person name="Robinson-Rechavi M."/>
            <person name="Braasch I."/>
            <person name="Lecointre G."/>
            <person name="Bobe J."/>
            <person name="Postlethwait J.H."/>
            <person name="Berthelot C."/>
            <person name="Roest Crollius H."/>
            <person name="Guiguen Y."/>
        </authorList>
    </citation>
    <scope>NUCLEOTIDE SEQUENCE</scope>
    <source>
        <strain evidence="2">NC1722</strain>
    </source>
</reference>
<feature type="region of interest" description="Disordered" evidence="1">
    <location>
        <begin position="52"/>
        <end position="81"/>
    </location>
</feature>
<comment type="caution">
    <text evidence="2">The sequence shown here is derived from an EMBL/GenBank/DDBJ whole genome shotgun (WGS) entry which is preliminary data.</text>
</comment>
<name>A0AAD7S1R7_9TELE</name>
<accession>A0AAD7S1R7</accession>
<protein>
    <submittedName>
        <fullName evidence="2">Uncharacterized protein</fullName>
    </submittedName>
</protein>
<evidence type="ECO:0000256" key="1">
    <source>
        <dbReference type="SAM" id="MobiDB-lite"/>
    </source>
</evidence>